<reference evidence="3" key="1">
    <citation type="submission" date="2016-07" db="EMBL/GenBank/DDBJ databases">
        <title>Frankia sp. NRRL B-16219 Genome sequencing.</title>
        <authorList>
            <person name="Ghodhbane-Gtari F."/>
            <person name="Swanson E."/>
            <person name="Gueddou A."/>
            <person name="Louati M."/>
            <person name="Nouioui I."/>
            <person name="Hezbri K."/>
            <person name="Abebe-Akele F."/>
            <person name="Simpson S."/>
            <person name="Morris K."/>
            <person name="Thomas K."/>
            <person name="Gtari M."/>
            <person name="Tisa L.S."/>
        </authorList>
    </citation>
    <scope>NUCLEOTIDE SEQUENCE [LARGE SCALE GENOMIC DNA]</scope>
    <source>
        <strain evidence="3">NRRL B-16219</strain>
    </source>
</reference>
<feature type="domain" description="Amidohydrolase 3" evidence="1">
    <location>
        <begin position="1"/>
        <end position="53"/>
    </location>
</feature>
<dbReference type="Proteomes" id="UP000179769">
    <property type="component" value="Unassembled WGS sequence"/>
</dbReference>
<dbReference type="InterPro" id="IPR013108">
    <property type="entry name" value="Amidohydro_3"/>
</dbReference>
<dbReference type="Gene3D" id="3.20.20.140">
    <property type="entry name" value="Metal-dependent hydrolases"/>
    <property type="match status" value="1"/>
</dbReference>
<dbReference type="AlphaFoldDB" id="A0A1S1PNH1"/>
<accession>A0A1S1PNH1</accession>
<comment type="caution">
    <text evidence="2">The sequence shown here is derived from an EMBL/GenBank/DDBJ whole genome shotgun (WGS) entry which is preliminary data.</text>
</comment>
<protein>
    <recommendedName>
        <fullName evidence="1">Amidohydrolase 3 domain-containing protein</fullName>
    </recommendedName>
</protein>
<dbReference type="SUPFAM" id="SSF51556">
    <property type="entry name" value="Metallo-dependent hydrolases"/>
    <property type="match status" value="1"/>
</dbReference>
<gene>
    <name evidence="2" type="ORF">BBK14_05965</name>
</gene>
<evidence type="ECO:0000313" key="2">
    <source>
        <dbReference type="EMBL" id="OHV24398.1"/>
    </source>
</evidence>
<dbReference type="InterPro" id="IPR032466">
    <property type="entry name" value="Metal_Hydrolase"/>
</dbReference>
<organism evidence="2 3">
    <name type="scientific">Parafrankia soli</name>
    <dbReference type="NCBI Taxonomy" id="2599596"/>
    <lineage>
        <taxon>Bacteria</taxon>
        <taxon>Bacillati</taxon>
        <taxon>Actinomycetota</taxon>
        <taxon>Actinomycetes</taxon>
        <taxon>Frankiales</taxon>
        <taxon>Frankiaceae</taxon>
        <taxon>Parafrankia</taxon>
    </lineage>
</organism>
<sequence>MDLTGLVLAPGFIDPHTHYNAQILWDGELTPTSWHSITTVIYGNCGLGVAPLRPDQRGTMGSTLENVEGMSREMPDAGIEWSFETFPE</sequence>
<keyword evidence="3" id="KW-1185">Reference proteome</keyword>
<dbReference type="EMBL" id="MAXA01000235">
    <property type="protein sequence ID" value="OHV24398.1"/>
    <property type="molecule type" value="Genomic_DNA"/>
</dbReference>
<evidence type="ECO:0000313" key="3">
    <source>
        <dbReference type="Proteomes" id="UP000179769"/>
    </source>
</evidence>
<proteinExistence type="predicted"/>
<evidence type="ECO:0000259" key="1">
    <source>
        <dbReference type="Pfam" id="PF07969"/>
    </source>
</evidence>
<dbReference type="Pfam" id="PF07969">
    <property type="entry name" value="Amidohydro_3"/>
    <property type="match status" value="1"/>
</dbReference>
<name>A0A1S1PNH1_9ACTN</name>